<evidence type="ECO:0000259" key="7">
    <source>
        <dbReference type="PROSITE" id="PS50878"/>
    </source>
</evidence>
<evidence type="ECO:0000256" key="4">
    <source>
        <dbReference type="ARBA" id="ARBA00022759"/>
    </source>
</evidence>
<keyword evidence="4" id="KW-0255">Endonuclease</keyword>
<keyword evidence="2" id="KW-0548">Nucleotidyltransferase</keyword>
<dbReference type="GO" id="GO:0004519">
    <property type="term" value="F:endonuclease activity"/>
    <property type="evidence" value="ECO:0007669"/>
    <property type="project" value="UniProtKB-KW"/>
</dbReference>
<reference evidence="8 9" key="1">
    <citation type="journal article" date="2021" name="Elife">
        <title>Chloroplast acquisition without the gene transfer in kleptoplastic sea slugs, Plakobranchus ocellatus.</title>
        <authorList>
            <person name="Maeda T."/>
            <person name="Takahashi S."/>
            <person name="Yoshida T."/>
            <person name="Shimamura S."/>
            <person name="Takaki Y."/>
            <person name="Nagai Y."/>
            <person name="Toyoda A."/>
            <person name="Suzuki Y."/>
            <person name="Arimoto A."/>
            <person name="Ishii H."/>
            <person name="Satoh N."/>
            <person name="Nishiyama T."/>
            <person name="Hasebe M."/>
            <person name="Maruyama T."/>
            <person name="Minagawa J."/>
            <person name="Obokata J."/>
            <person name="Shigenobu S."/>
        </authorList>
    </citation>
    <scope>NUCLEOTIDE SEQUENCE [LARGE SCALE GENOMIC DNA]</scope>
</reference>
<dbReference type="Proteomes" id="UP000735302">
    <property type="component" value="Unassembled WGS sequence"/>
</dbReference>
<gene>
    <name evidence="8" type="ORF">PoB_004146900</name>
</gene>
<evidence type="ECO:0000256" key="5">
    <source>
        <dbReference type="ARBA" id="ARBA00022801"/>
    </source>
</evidence>
<dbReference type="AlphaFoldDB" id="A0AAV4B8D9"/>
<dbReference type="SUPFAM" id="SSF56672">
    <property type="entry name" value="DNA/RNA polymerases"/>
    <property type="match status" value="1"/>
</dbReference>
<dbReference type="InterPro" id="IPR043128">
    <property type="entry name" value="Rev_trsase/Diguanyl_cyclase"/>
</dbReference>
<comment type="caution">
    <text evidence="8">The sequence shown here is derived from an EMBL/GenBank/DDBJ whole genome shotgun (WGS) entry which is preliminary data.</text>
</comment>
<accession>A0AAV4B8D9</accession>
<sequence>MLEEVADHLRQLEASGVIRPSKSPFSSPVVCCRKKDGRLRLCVDYRLLNIRTKKDNYCLPRIEEILDSLKGAALFSRLDLKSGYHQIEIAEEDKERTAFTVGPLGFYEHNRLAFGLCNSPATFQRVMEDCFDDINLKDMFVYIDDIIVFSRTVEEHLEKLRKVFCRLRDCGLKLAPQKCELLQREISFLGYQVSEAGIHTDPEKVQKVRQWKTPRNNKELASFLGFASYYRRFVKDFSKLALPLTTLKNDLAKKWRWTGPNEDIQYTGKFHDYLWGAPKFVVKTDNNPLTYVLTTAKLDATGHRWLAALAACDVSIEYVPGSANRDADGLSRMPFETMDIATVQATCHLISIPLAHCHMMDEEYEASSSFPQTETGSKYG</sequence>
<dbReference type="InterPro" id="IPR050951">
    <property type="entry name" value="Retrovirus_Pol_polyprotein"/>
</dbReference>
<evidence type="ECO:0000313" key="9">
    <source>
        <dbReference type="Proteomes" id="UP000735302"/>
    </source>
</evidence>
<organism evidence="8 9">
    <name type="scientific">Plakobranchus ocellatus</name>
    <dbReference type="NCBI Taxonomy" id="259542"/>
    <lineage>
        <taxon>Eukaryota</taxon>
        <taxon>Metazoa</taxon>
        <taxon>Spiralia</taxon>
        <taxon>Lophotrochozoa</taxon>
        <taxon>Mollusca</taxon>
        <taxon>Gastropoda</taxon>
        <taxon>Heterobranchia</taxon>
        <taxon>Euthyneura</taxon>
        <taxon>Panpulmonata</taxon>
        <taxon>Sacoglossa</taxon>
        <taxon>Placobranchoidea</taxon>
        <taxon>Plakobranchidae</taxon>
        <taxon>Plakobranchus</taxon>
    </lineage>
</organism>
<evidence type="ECO:0000256" key="1">
    <source>
        <dbReference type="ARBA" id="ARBA00022679"/>
    </source>
</evidence>
<keyword evidence="9" id="KW-1185">Reference proteome</keyword>
<dbReference type="Pfam" id="PF17917">
    <property type="entry name" value="RT_RNaseH"/>
    <property type="match status" value="1"/>
</dbReference>
<evidence type="ECO:0000256" key="2">
    <source>
        <dbReference type="ARBA" id="ARBA00022695"/>
    </source>
</evidence>
<keyword evidence="3" id="KW-0540">Nuclease</keyword>
<keyword evidence="5" id="KW-0378">Hydrolase</keyword>
<dbReference type="Gene3D" id="3.10.10.10">
    <property type="entry name" value="HIV Type 1 Reverse Transcriptase, subunit A, domain 1"/>
    <property type="match status" value="1"/>
</dbReference>
<dbReference type="InterPro" id="IPR000477">
    <property type="entry name" value="RT_dom"/>
</dbReference>
<keyword evidence="6" id="KW-0695">RNA-directed DNA polymerase</keyword>
<protein>
    <submittedName>
        <fullName evidence="8">Pol polyprotein</fullName>
    </submittedName>
</protein>
<dbReference type="PANTHER" id="PTHR37984:SF5">
    <property type="entry name" value="PROTEIN NYNRIN-LIKE"/>
    <property type="match status" value="1"/>
</dbReference>
<dbReference type="GO" id="GO:0016787">
    <property type="term" value="F:hydrolase activity"/>
    <property type="evidence" value="ECO:0007669"/>
    <property type="project" value="UniProtKB-KW"/>
</dbReference>
<evidence type="ECO:0000256" key="3">
    <source>
        <dbReference type="ARBA" id="ARBA00022722"/>
    </source>
</evidence>
<dbReference type="Pfam" id="PF00078">
    <property type="entry name" value="RVT_1"/>
    <property type="match status" value="1"/>
</dbReference>
<evidence type="ECO:0000313" key="8">
    <source>
        <dbReference type="EMBL" id="GFO14964.1"/>
    </source>
</evidence>
<proteinExistence type="predicted"/>
<name>A0AAV4B8D9_9GAST</name>
<dbReference type="PROSITE" id="PS50878">
    <property type="entry name" value="RT_POL"/>
    <property type="match status" value="1"/>
</dbReference>
<dbReference type="Gene3D" id="3.30.70.270">
    <property type="match status" value="2"/>
</dbReference>
<dbReference type="EMBL" id="BLXT01004584">
    <property type="protein sequence ID" value="GFO14964.1"/>
    <property type="molecule type" value="Genomic_DNA"/>
</dbReference>
<dbReference type="GO" id="GO:0003964">
    <property type="term" value="F:RNA-directed DNA polymerase activity"/>
    <property type="evidence" value="ECO:0007669"/>
    <property type="project" value="UniProtKB-KW"/>
</dbReference>
<dbReference type="CDD" id="cd01647">
    <property type="entry name" value="RT_LTR"/>
    <property type="match status" value="1"/>
</dbReference>
<evidence type="ECO:0000256" key="6">
    <source>
        <dbReference type="ARBA" id="ARBA00022918"/>
    </source>
</evidence>
<keyword evidence="1" id="KW-0808">Transferase</keyword>
<feature type="domain" description="Reverse transcriptase" evidence="7">
    <location>
        <begin position="1"/>
        <end position="193"/>
    </location>
</feature>
<dbReference type="InterPro" id="IPR043502">
    <property type="entry name" value="DNA/RNA_pol_sf"/>
</dbReference>
<dbReference type="InterPro" id="IPR041373">
    <property type="entry name" value="RT_RNaseH"/>
</dbReference>
<dbReference type="PANTHER" id="PTHR37984">
    <property type="entry name" value="PROTEIN CBG26694"/>
    <property type="match status" value="1"/>
</dbReference>